<proteinExistence type="inferred from homology"/>
<evidence type="ECO:0000256" key="6">
    <source>
        <dbReference type="ARBA" id="ARBA00037985"/>
    </source>
</evidence>
<reference evidence="10" key="2">
    <citation type="submission" date="2025-08" db="UniProtKB">
        <authorList>
            <consortium name="Ensembl"/>
        </authorList>
    </citation>
    <scope>IDENTIFICATION</scope>
    <source>
        <strain evidence="10">Thoroughbred</strain>
    </source>
</reference>
<dbReference type="PaxDb" id="9796-ENSECAP00000026424"/>
<keyword evidence="2" id="KW-0809">Transit peptide</keyword>
<evidence type="ECO:0000313" key="11">
    <source>
        <dbReference type="Proteomes" id="UP000002281"/>
    </source>
</evidence>
<dbReference type="AlphaFoldDB" id="A0A3Q2H0L8"/>
<dbReference type="FunCoup" id="A0A3Q2H0L8">
    <property type="interactions" value="1489"/>
</dbReference>
<evidence type="ECO:0000256" key="4">
    <source>
        <dbReference type="ARBA" id="ARBA00023128"/>
    </source>
</evidence>
<dbReference type="Bgee" id="ENSECAG00000008987">
    <property type="expression patterns" value="Expressed in trophectoderm and 23 other cell types or tissues"/>
</dbReference>
<keyword evidence="11" id="KW-1185">Reference proteome</keyword>
<gene>
    <name evidence="10 12" type="primary">MRPL37</name>
</gene>
<comment type="subcellular location">
    <subcellularLocation>
        <location evidence="1">Mitochondrion</location>
    </subcellularLocation>
</comment>
<evidence type="ECO:0000313" key="12">
    <source>
        <dbReference type="VGNC" id="VGNC:20338"/>
    </source>
</evidence>
<dbReference type="SMR" id="A0A3Q2H0L8"/>
<accession>A0A3Q2H0L8</accession>
<evidence type="ECO:0000256" key="7">
    <source>
        <dbReference type="ARBA" id="ARBA00039442"/>
    </source>
</evidence>
<dbReference type="PANTHER" id="PTHR15889:SF2">
    <property type="entry name" value="LARGE RIBOSOMAL SUBUNIT PROTEIN ML37"/>
    <property type="match status" value="1"/>
</dbReference>
<organism evidence="10 11">
    <name type="scientific">Equus caballus</name>
    <name type="common">Horse</name>
    <dbReference type="NCBI Taxonomy" id="9796"/>
    <lineage>
        <taxon>Eukaryota</taxon>
        <taxon>Metazoa</taxon>
        <taxon>Chordata</taxon>
        <taxon>Craniata</taxon>
        <taxon>Vertebrata</taxon>
        <taxon>Euteleostomi</taxon>
        <taxon>Mammalia</taxon>
        <taxon>Eutheria</taxon>
        <taxon>Laurasiatheria</taxon>
        <taxon>Perissodactyla</taxon>
        <taxon>Equidae</taxon>
        <taxon>Equus</taxon>
    </lineage>
</organism>
<dbReference type="GO" id="GO:0003735">
    <property type="term" value="F:structural constituent of ribosome"/>
    <property type="evidence" value="ECO:0007669"/>
    <property type="project" value="InterPro"/>
</dbReference>
<protein>
    <recommendedName>
        <fullName evidence="7">Large ribosomal subunit protein mL37</fullName>
    </recommendedName>
    <alternativeName>
        <fullName evidence="8">39S ribosomal protein L37, mitochondrial</fullName>
    </alternativeName>
</protein>
<evidence type="ECO:0000313" key="10">
    <source>
        <dbReference type="Ensembl" id="ENSECAP00000026424.1"/>
    </source>
</evidence>
<evidence type="ECO:0000256" key="2">
    <source>
        <dbReference type="ARBA" id="ARBA00022946"/>
    </source>
</evidence>
<dbReference type="Pfam" id="PF07147">
    <property type="entry name" value="PDCD9"/>
    <property type="match status" value="1"/>
</dbReference>
<name>A0A3Q2H0L8_HORSE</name>
<evidence type="ECO:0000256" key="1">
    <source>
        <dbReference type="ARBA" id="ARBA00004173"/>
    </source>
</evidence>
<dbReference type="STRING" id="9796.ENSECAP00000026424"/>
<feature type="region of interest" description="Disordered" evidence="9">
    <location>
        <begin position="428"/>
        <end position="453"/>
    </location>
</feature>
<dbReference type="ExpressionAtlas" id="A0A3Q2H0L8">
    <property type="expression patterns" value="baseline"/>
</dbReference>
<reference evidence="10" key="3">
    <citation type="submission" date="2025-09" db="UniProtKB">
        <authorList>
            <consortium name="Ensembl"/>
        </authorList>
    </citation>
    <scope>IDENTIFICATION</scope>
    <source>
        <strain evidence="10">Thoroughbred</strain>
    </source>
</reference>
<keyword evidence="4" id="KW-0496">Mitochondrion</keyword>
<dbReference type="InParanoid" id="A0A3Q2H0L8"/>
<dbReference type="VGNC" id="VGNC:20338">
    <property type="gene designation" value="MRPL37"/>
</dbReference>
<reference evidence="10 11" key="1">
    <citation type="journal article" date="2009" name="Science">
        <title>Genome sequence, comparative analysis, and population genetics of the domestic horse.</title>
        <authorList>
            <consortium name="Broad Institute Genome Sequencing Platform"/>
            <consortium name="Broad Institute Whole Genome Assembly Team"/>
            <person name="Wade C.M."/>
            <person name="Giulotto E."/>
            <person name="Sigurdsson S."/>
            <person name="Zoli M."/>
            <person name="Gnerre S."/>
            <person name="Imsland F."/>
            <person name="Lear T.L."/>
            <person name="Adelson D.L."/>
            <person name="Bailey E."/>
            <person name="Bellone R.R."/>
            <person name="Bloecker H."/>
            <person name="Distl O."/>
            <person name="Edgar R.C."/>
            <person name="Garber M."/>
            <person name="Leeb T."/>
            <person name="Mauceli E."/>
            <person name="MacLeod J.N."/>
            <person name="Penedo M.C.T."/>
            <person name="Raison J.M."/>
            <person name="Sharpe T."/>
            <person name="Vogel J."/>
            <person name="Andersson L."/>
            <person name="Antczak D.F."/>
            <person name="Biagi T."/>
            <person name="Binns M.M."/>
            <person name="Chowdhary B.P."/>
            <person name="Coleman S.J."/>
            <person name="Della Valle G."/>
            <person name="Fryc S."/>
            <person name="Guerin G."/>
            <person name="Hasegawa T."/>
            <person name="Hill E.W."/>
            <person name="Jurka J."/>
            <person name="Kiialainen A."/>
            <person name="Lindgren G."/>
            <person name="Liu J."/>
            <person name="Magnani E."/>
            <person name="Mickelson J.R."/>
            <person name="Murray J."/>
            <person name="Nergadze S.G."/>
            <person name="Onofrio R."/>
            <person name="Pedroni S."/>
            <person name="Piras M.F."/>
            <person name="Raudsepp T."/>
            <person name="Rocchi M."/>
            <person name="Roeed K.H."/>
            <person name="Ryder O.A."/>
            <person name="Searle S."/>
            <person name="Skow L."/>
            <person name="Swinburne J.E."/>
            <person name="Syvaenen A.C."/>
            <person name="Tozaki T."/>
            <person name="Valberg S.J."/>
            <person name="Vaudin M."/>
            <person name="White J.R."/>
            <person name="Zody M.C."/>
            <person name="Lander E.S."/>
            <person name="Lindblad-Toh K."/>
        </authorList>
    </citation>
    <scope>NUCLEOTIDE SEQUENCE [LARGE SCALE GENOMIC DNA]</scope>
    <source>
        <strain evidence="10 11">Thoroughbred</strain>
    </source>
</reference>
<evidence type="ECO:0000256" key="8">
    <source>
        <dbReference type="ARBA" id="ARBA00041617"/>
    </source>
</evidence>
<keyword evidence="5" id="KW-0687">Ribonucleoprotein</keyword>
<dbReference type="GeneTree" id="ENSGT00390000000867"/>
<dbReference type="PANTHER" id="PTHR15889">
    <property type="entry name" value="MITOCHONDRIAL RIBOSOMAL PROTEIN L37"/>
    <property type="match status" value="1"/>
</dbReference>
<sequence length="531" mass="60114">MALASGPARRALARPGRLGLGGCGAPRRGAYEWGVRSTRKPEPPPRDRVYEIPGLEPITYAGKMHFMPGLARPVFPPWDPGWTHPKFRRLPPIHEQPLYKDQACYVFHQRCRLLEGVKQALWLTKAKLIEGLPKKVLGLVEDPRNHIENQDERVLNVISHARLWHSTEDIPKRETYCPVIVDSLIQLCKSQILKHPSLAKRICAQNYRLSTTWNRESLLLQVRGSSGARLNAKDPLPPIASREEVEATKNHVLETFYPISPTIDLQECNVYDVEDDTGFREGYPYPYPHTLYFLETANLRPHRFQPDQLRAKMILFAFGNALAQARLLYGNDTKVLEQPVVVQSVGTDGRVFQFLVLQLNTTDLASNEGVKNLVWVDSDQLLYQHFWCLPVVKKKVVVKNEDILANTDKTSECPQLFEMRLVSSLQPTFPEGHCNSPGKRQEEPTREEKADAPTQSSILLCAGNKNCGQPGALHLVISLINSDPCSPNISGRAAEKRCPFNKTLSTYIVHKLQCIIITFFFPLLIQNQTTR</sequence>
<dbReference type="Ensembl" id="ENSECAT00000041268.2">
    <property type="protein sequence ID" value="ENSECAP00000026424.1"/>
    <property type="gene ID" value="ENSECAG00000008987.3"/>
</dbReference>
<dbReference type="GO" id="GO:0006412">
    <property type="term" value="P:translation"/>
    <property type="evidence" value="ECO:0007669"/>
    <property type="project" value="InterPro"/>
</dbReference>
<dbReference type="GO" id="GO:0005739">
    <property type="term" value="C:mitochondrion"/>
    <property type="evidence" value="ECO:0000318"/>
    <property type="project" value="GO_Central"/>
</dbReference>
<dbReference type="GO" id="GO:0005762">
    <property type="term" value="C:mitochondrial large ribosomal subunit"/>
    <property type="evidence" value="ECO:0007669"/>
    <property type="project" value="Ensembl"/>
</dbReference>
<evidence type="ECO:0000256" key="9">
    <source>
        <dbReference type="SAM" id="MobiDB-lite"/>
    </source>
</evidence>
<evidence type="ECO:0000256" key="3">
    <source>
        <dbReference type="ARBA" id="ARBA00022980"/>
    </source>
</evidence>
<keyword evidence="3" id="KW-0689">Ribosomal protein</keyword>
<feature type="compositionally biased region" description="Basic and acidic residues" evidence="9">
    <location>
        <begin position="439"/>
        <end position="451"/>
    </location>
</feature>
<comment type="similarity">
    <text evidence="6">Belongs to the mitochondrion-specific ribosomal protein mL37 family.</text>
</comment>
<dbReference type="InterPro" id="IPR010793">
    <property type="entry name" value="Ribosomal_mL37/mL65"/>
</dbReference>
<dbReference type="InterPro" id="IPR052482">
    <property type="entry name" value="mtLSU_mL37"/>
</dbReference>
<dbReference type="Proteomes" id="UP000002281">
    <property type="component" value="Chromosome 2"/>
</dbReference>
<evidence type="ECO:0000256" key="5">
    <source>
        <dbReference type="ARBA" id="ARBA00023274"/>
    </source>
</evidence>